<reference evidence="1" key="1">
    <citation type="journal article" date="2015" name="Nature">
        <title>Complex archaea that bridge the gap between prokaryotes and eukaryotes.</title>
        <authorList>
            <person name="Spang A."/>
            <person name="Saw J.H."/>
            <person name="Jorgensen S.L."/>
            <person name="Zaremba-Niedzwiedzka K."/>
            <person name="Martijn J."/>
            <person name="Lind A.E."/>
            <person name="van Eijk R."/>
            <person name="Schleper C."/>
            <person name="Guy L."/>
            <person name="Ettema T.J."/>
        </authorList>
    </citation>
    <scope>NUCLEOTIDE SEQUENCE</scope>
</reference>
<name>A0A0F9BC45_9ZZZZ</name>
<dbReference type="AlphaFoldDB" id="A0A0F9BC45"/>
<proteinExistence type="predicted"/>
<evidence type="ECO:0000313" key="1">
    <source>
        <dbReference type="EMBL" id="KKK88219.1"/>
    </source>
</evidence>
<feature type="non-terminal residue" evidence="1">
    <location>
        <position position="1"/>
    </location>
</feature>
<organism evidence="1">
    <name type="scientific">marine sediment metagenome</name>
    <dbReference type="NCBI Taxonomy" id="412755"/>
    <lineage>
        <taxon>unclassified sequences</taxon>
        <taxon>metagenomes</taxon>
        <taxon>ecological metagenomes</taxon>
    </lineage>
</organism>
<dbReference type="EMBL" id="LAZR01050055">
    <property type="protein sequence ID" value="KKK88219.1"/>
    <property type="molecule type" value="Genomic_DNA"/>
</dbReference>
<comment type="caution">
    <text evidence="1">The sequence shown here is derived from an EMBL/GenBank/DDBJ whole genome shotgun (WGS) entry which is preliminary data.</text>
</comment>
<gene>
    <name evidence="1" type="ORF">LCGC14_2745390</name>
</gene>
<protein>
    <submittedName>
        <fullName evidence="1">Uncharacterized protein</fullName>
    </submittedName>
</protein>
<accession>A0A0F9BC45</accession>
<sequence length="302" mass="32230">LPELNSTCTVFSKSQKPIGPLASTVYVLRDFVQPTTPNNNFTYRCTTAGTTGASEPTFPTTAGGTVSDGSVVWTAVDFDYEYEDDYAATSHPFFRKIYRTRLVLPNKYIVKSTDSASPGYEGSATSAASFALLPKTEPIQLGLISNAQATAIAEALIQRAELDHERGSLFAPMNVGAEAHDYVKVTDNVEGDNRIGNTGYLTRFFEAGDFNFSFGFGDILLGSSIGTGGLVGGTGAGGVSDVLTISQNFHTLSSELADISRVLDIVLSNQKIIAKHIDSHHNEFTTKSLTATEDATCPTEPA</sequence>